<proteinExistence type="inferred from homology"/>
<evidence type="ECO:0008006" key="7">
    <source>
        <dbReference type="Google" id="ProtNLM"/>
    </source>
</evidence>
<dbReference type="PROSITE" id="PS00058">
    <property type="entry name" value="DNA_MISMATCH_REPAIR_1"/>
    <property type="match status" value="1"/>
</dbReference>
<dbReference type="SMART" id="SM01340">
    <property type="entry name" value="DNA_mis_repair"/>
    <property type="match status" value="1"/>
</dbReference>
<dbReference type="EMBL" id="CAUOFW020000798">
    <property type="protein sequence ID" value="CAK9137033.1"/>
    <property type="molecule type" value="Genomic_DNA"/>
</dbReference>
<dbReference type="InterPro" id="IPR036890">
    <property type="entry name" value="HATPase_C_sf"/>
</dbReference>
<gene>
    <name evidence="5" type="ORF">ILEXP_LOCUS4055</name>
</gene>
<evidence type="ECO:0000313" key="5">
    <source>
        <dbReference type="EMBL" id="CAK9137033.1"/>
    </source>
</evidence>
<dbReference type="AlphaFoldDB" id="A0ABC8QWP1"/>
<feature type="domain" description="MutL C-terminal dimerisation" evidence="3">
    <location>
        <begin position="967"/>
        <end position="1127"/>
    </location>
</feature>
<dbReference type="PANTHER" id="PTHR10073:SF47">
    <property type="entry name" value="DNA MISMATCH REPAIR PROTEIN MLH3"/>
    <property type="match status" value="1"/>
</dbReference>
<evidence type="ECO:0000256" key="1">
    <source>
        <dbReference type="ARBA" id="ARBA00006082"/>
    </source>
</evidence>
<evidence type="ECO:0000259" key="4">
    <source>
        <dbReference type="SMART" id="SM01340"/>
    </source>
</evidence>
<keyword evidence="6" id="KW-1185">Reference proteome</keyword>
<evidence type="ECO:0000313" key="6">
    <source>
        <dbReference type="Proteomes" id="UP001642360"/>
    </source>
</evidence>
<dbReference type="SMART" id="SM00853">
    <property type="entry name" value="MutL_C"/>
    <property type="match status" value="1"/>
</dbReference>
<dbReference type="Pfam" id="PF08676">
    <property type="entry name" value="MutL_C"/>
    <property type="match status" value="1"/>
</dbReference>
<protein>
    <recommendedName>
        <fullName evidence="7">DNA mismatch repair protein MLH3</fullName>
    </recommendedName>
</protein>
<dbReference type="FunFam" id="3.30.1370.100:FF:000007">
    <property type="entry name" value="MUTL protein homolog 3"/>
    <property type="match status" value="1"/>
</dbReference>
<feature type="domain" description="DNA mismatch repair protein S5" evidence="4">
    <location>
        <begin position="153"/>
        <end position="293"/>
    </location>
</feature>
<sequence length="1249" mass="140058">MGTGITRDGLVLLGERYAATSKFDHLADMDAFSQGFGFRGEALSSISDISVLEILSKAHGKPNGYRKIMKAWIARVLNRPIYDLYLDIFAVVNTSVRLIDSFVVILRAASVCILELMITDKMWAQQVSFKVLDIESEDELLCTYASSSPLPLLRSGFGIEVSSSLRECNALDTTLKLSGYMSGPCDTFSAKAFQYFCIHVCDDIRKLICGQMHLCLRYLLASGFSCADVWKTSLESQNGKRSRSQTCPTFILNLSCPRSCYDLTFEPSKTSVEFRDWLPILRFIEQAVTHFWGSYGDSFGHIADGSCKNDMWKENKEFVAEGDFQANYTIAKKRCRSRNHQASLDSASPQPKLLTEECGQVSAWRESRISCRKSHRNAFESKECLSEVGSVCHTDYLFESCDASPTQDSALINQESNDHLWTSKNNILCAEDNLLDNKFFATGRYNKQMGDILSSRWNDVSPSVDANMSSGLMGGASDYFAIGDNVEGVNEALKRPFLRSCSSQGSKLLPDATSFVSDEGFDFQIGDFRNKPNQLDHDDRVDIGEADNGNLCIESMTLWKHQTANDSSSPGLTTECDMHSASDSFPRNSRRLLSIAGECFGKENDLLPDAVAQTPKLCSRHRSFSPEWSPLTYDPLFGTNPQDIEHSTNEEVFQRCFSYDESGQHDYLADRAENNFHTSLKCSGRGNCSLSSCMDVLSDCQDYAPSEGDICEFQGHHLDDFLFPKYSGSFTDQRDWFCFDSCSKDNTYSCAVPSKDVPLSISVDKNKNQRLHSRCQHKIYDGKKRSIRSHSAPPFYRAKKKIVSLNNCSTIEEGKFNSKIINDAPTLRGACELNHPQELTSVCDLSSKSSNVDVPLFHMRFEAKRPPDEIEIQNFKVQNNSCFHSYDMYTVTGPSHPSDLTSKEDEDPLDSRLKWRNSYPHTTHGDKSQNIHDRDTILDISSGILHLASNLLIPKSINRKCLEDAKVLRQVDKKFIPVVAGGTLAIIDQHAADERIRLEELRHKVLSGEMRTITYLDAEQELVLPEIGQQLLHNYAEQIQNWGWICNFHAQDSRSFKKSLNLLHSQPTVATLVGVPCILGVNLTDVDLLEFLQQLADTDGSSTIPPSVLRILNCKACRGAIMFGDTLLPSECSLIVEELRQTSLCFQCAHGRPTTIPLINLDVLHKQIAKLGLCSNEMWHGLRRHEISLQRAEQRLNSTGARWLGLWCNWARLTLNRGGQRLGAAIGQHGRETMAACPNSLQLIHMLSF</sequence>
<dbReference type="Proteomes" id="UP001642360">
    <property type="component" value="Unassembled WGS sequence"/>
</dbReference>
<keyword evidence="2" id="KW-0227">DNA damage</keyword>
<dbReference type="InterPro" id="IPR020568">
    <property type="entry name" value="Ribosomal_Su5_D2-typ_SF"/>
</dbReference>
<organism evidence="5 6">
    <name type="scientific">Ilex paraguariensis</name>
    <name type="common">yerba mate</name>
    <dbReference type="NCBI Taxonomy" id="185542"/>
    <lineage>
        <taxon>Eukaryota</taxon>
        <taxon>Viridiplantae</taxon>
        <taxon>Streptophyta</taxon>
        <taxon>Embryophyta</taxon>
        <taxon>Tracheophyta</taxon>
        <taxon>Spermatophyta</taxon>
        <taxon>Magnoliopsida</taxon>
        <taxon>eudicotyledons</taxon>
        <taxon>Gunneridae</taxon>
        <taxon>Pentapetalae</taxon>
        <taxon>asterids</taxon>
        <taxon>campanulids</taxon>
        <taxon>Aquifoliales</taxon>
        <taxon>Aquifoliaceae</taxon>
        <taxon>Ilex</taxon>
    </lineage>
</organism>
<evidence type="ECO:0000259" key="3">
    <source>
        <dbReference type="SMART" id="SM00853"/>
    </source>
</evidence>
<comment type="caution">
    <text evidence="5">The sequence shown here is derived from an EMBL/GenBank/DDBJ whole genome shotgun (WGS) entry which is preliminary data.</text>
</comment>
<dbReference type="PANTHER" id="PTHR10073">
    <property type="entry name" value="DNA MISMATCH REPAIR PROTEIN MLH, PMS, MUTL"/>
    <property type="match status" value="1"/>
</dbReference>
<dbReference type="Gene3D" id="3.30.230.10">
    <property type="match status" value="1"/>
</dbReference>
<dbReference type="SUPFAM" id="SSF54211">
    <property type="entry name" value="Ribosomal protein S5 domain 2-like"/>
    <property type="match status" value="1"/>
</dbReference>
<accession>A0ABC8QWP1</accession>
<dbReference type="GO" id="GO:0006974">
    <property type="term" value="P:DNA damage response"/>
    <property type="evidence" value="ECO:0007669"/>
    <property type="project" value="UniProtKB-KW"/>
</dbReference>
<dbReference type="InterPro" id="IPR037198">
    <property type="entry name" value="MutL_C_sf"/>
</dbReference>
<dbReference type="InterPro" id="IPR014790">
    <property type="entry name" value="MutL_C"/>
</dbReference>
<name>A0ABC8QWP1_9AQUA</name>
<dbReference type="Gene3D" id="3.30.565.10">
    <property type="entry name" value="Histidine kinase-like ATPase, C-terminal domain"/>
    <property type="match status" value="1"/>
</dbReference>
<dbReference type="SUPFAM" id="SSF118116">
    <property type="entry name" value="DNA mismatch repair protein MutL"/>
    <property type="match status" value="1"/>
</dbReference>
<evidence type="ECO:0000256" key="2">
    <source>
        <dbReference type="ARBA" id="ARBA00022763"/>
    </source>
</evidence>
<dbReference type="InterPro" id="IPR042120">
    <property type="entry name" value="MutL_C_dimsub"/>
</dbReference>
<dbReference type="InterPro" id="IPR013507">
    <property type="entry name" value="DNA_mismatch_S5_2-like"/>
</dbReference>
<dbReference type="InterPro" id="IPR014762">
    <property type="entry name" value="DNA_mismatch_repair_CS"/>
</dbReference>
<dbReference type="Gene3D" id="3.30.1540.20">
    <property type="entry name" value="MutL, C-terminal domain, dimerisation subdomain"/>
    <property type="match status" value="2"/>
</dbReference>
<reference evidence="5 6" key="1">
    <citation type="submission" date="2024-02" db="EMBL/GenBank/DDBJ databases">
        <authorList>
            <person name="Vignale AGUSTIN F."/>
            <person name="Sosa J E."/>
            <person name="Modenutti C."/>
        </authorList>
    </citation>
    <scope>NUCLEOTIDE SEQUENCE [LARGE SCALE GENOMIC DNA]</scope>
</reference>
<dbReference type="InterPro" id="IPR014721">
    <property type="entry name" value="Ribsml_uS5_D2-typ_fold_subgr"/>
</dbReference>
<dbReference type="InterPro" id="IPR038973">
    <property type="entry name" value="MutL/Mlh/Pms-like"/>
</dbReference>
<comment type="similarity">
    <text evidence="1">Belongs to the DNA mismatch repair MutL/HexB family.</text>
</comment>